<dbReference type="PANTHER" id="PTHR33372:SF11">
    <property type="entry name" value="DNAJ (DUF3353)"/>
    <property type="match status" value="1"/>
</dbReference>
<keyword evidence="1" id="KW-0472">Membrane</keyword>
<dbReference type="InterPro" id="IPR021788">
    <property type="entry name" value="CPP1-like"/>
</dbReference>
<dbReference type="AlphaFoldDB" id="C0PRG3"/>
<dbReference type="GO" id="GO:0031969">
    <property type="term" value="C:chloroplast membrane"/>
    <property type="evidence" value="ECO:0007669"/>
    <property type="project" value="TreeGrafter"/>
</dbReference>
<protein>
    <submittedName>
        <fullName evidence="2">Uncharacterized protein</fullName>
    </submittedName>
</protein>
<proteinExistence type="evidence at transcript level"/>
<organism evidence="2">
    <name type="scientific">Picea sitchensis</name>
    <name type="common">Sitka spruce</name>
    <name type="synonym">Pinus sitchensis</name>
    <dbReference type="NCBI Taxonomy" id="3332"/>
    <lineage>
        <taxon>Eukaryota</taxon>
        <taxon>Viridiplantae</taxon>
        <taxon>Streptophyta</taxon>
        <taxon>Embryophyta</taxon>
        <taxon>Tracheophyta</taxon>
        <taxon>Spermatophyta</taxon>
        <taxon>Pinopsida</taxon>
        <taxon>Pinidae</taxon>
        <taxon>Conifers I</taxon>
        <taxon>Pinales</taxon>
        <taxon>Pinaceae</taxon>
        <taxon>Picea</taxon>
    </lineage>
</organism>
<accession>C0PRG3</accession>
<keyword evidence="1" id="KW-0812">Transmembrane</keyword>
<feature type="transmembrane region" description="Helical" evidence="1">
    <location>
        <begin position="269"/>
        <end position="286"/>
    </location>
</feature>
<evidence type="ECO:0000313" key="2">
    <source>
        <dbReference type="EMBL" id="ACN40403.1"/>
    </source>
</evidence>
<dbReference type="PANTHER" id="PTHR33372">
    <property type="match status" value="1"/>
</dbReference>
<name>C0PRG3_PICSI</name>
<dbReference type="Pfam" id="PF11833">
    <property type="entry name" value="CPP1-like"/>
    <property type="match status" value="1"/>
</dbReference>
<sequence length="287" mass="32066">MSLSSVSSNFCEVSRPSLLPQKSKLAGIQVSACWSTRLYGQNAGFHLKIQRYCLKARVSRPCLRQSLSVTRCAMDASFGGKYDDLSGSSPVFPRINVKDSYKRLGISREASEEEIQAARNFLIEQYAGHKPSVDAIESAYDKILLESLRARRRPKINLKGKWKKATESRLIKAVSSRFEAPSRNLIIKTATLFLVLGIWSFLNPTEEGPIYQVAISLMASIYFIYSRLKNRLRAGLYGLGAFVGSWVLGSFLMASVLPPIIKGTRSLEVTTSLISYVFLWIASTYLK</sequence>
<dbReference type="OMA" id="CCFQIPV"/>
<feature type="transmembrane region" description="Helical" evidence="1">
    <location>
        <begin position="237"/>
        <end position="257"/>
    </location>
</feature>
<evidence type="ECO:0000256" key="1">
    <source>
        <dbReference type="SAM" id="Phobius"/>
    </source>
</evidence>
<reference evidence="2" key="1">
    <citation type="submission" date="2009-02" db="EMBL/GenBank/DDBJ databases">
        <title>Full length sequence-verified cDNA sequences from Sitka spruce (Picea sitchensis).</title>
        <authorList>
            <person name="Reid K.E."/>
            <person name="Liao N."/>
            <person name="Ralph S."/>
            <person name="Kolosova N."/>
            <person name="Oddy C."/>
            <person name="Moore R."/>
            <person name="Mayo M."/>
            <person name="Wagner S."/>
            <person name="King J."/>
            <person name="Yanchuk A."/>
            <person name="Holt R."/>
            <person name="Jones S."/>
            <person name="Marra M."/>
            <person name="Ritland C.E."/>
            <person name="Ritland K."/>
            <person name="Bohlmann J."/>
        </authorList>
    </citation>
    <scope>NUCLEOTIDE SEQUENCE</scope>
    <source>
        <tissue evidence="2">Green portion of the leader tissue</tissue>
    </source>
</reference>
<keyword evidence="1" id="KW-1133">Transmembrane helix</keyword>
<feature type="transmembrane region" description="Helical" evidence="1">
    <location>
        <begin position="185"/>
        <end position="202"/>
    </location>
</feature>
<feature type="transmembrane region" description="Helical" evidence="1">
    <location>
        <begin position="208"/>
        <end position="225"/>
    </location>
</feature>
<dbReference type="EMBL" id="BT070912">
    <property type="protein sequence ID" value="ACN40403.1"/>
    <property type="molecule type" value="mRNA"/>
</dbReference>